<dbReference type="EMBL" id="JHEG02000012">
    <property type="protein sequence ID" value="KIE13683.1"/>
    <property type="molecule type" value="Genomic_DNA"/>
</dbReference>
<organism evidence="2">
    <name type="scientific">Tolypothrix bouteillei VB521301</name>
    <dbReference type="NCBI Taxonomy" id="1479485"/>
    <lineage>
        <taxon>Bacteria</taxon>
        <taxon>Bacillati</taxon>
        <taxon>Cyanobacteriota</taxon>
        <taxon>Cyanophyceae</taxon>
        <taxon>Nostocales</taxon>
        <taxon>Tolypothrichaceae</taxon>
        <taxon>Tolypothrix</taxon>
    </lineage>
</organism>
<proteinExistence type="predicted"/>
<evidence type="ECO:0000313" key="3">
    <source>
        <dbReference type="Proteomes" id="UP000029738"/>
    </source>
</evidence>
<sequence length="100" mass="11221">MLVSLINIELASIDEQVILNLMFNNQVHSYVAKVEDEGGIIGVSFHRELFQLISDISDNSKASQTLIRVVLTFYQKKDVKFPIVLGEIETSNYGSLETDS</sequence>
<reference evidence="1" key="2">
    <citation type="submission" date="2019-11" db="EMBL/GenBank/DDBJ databases">
        <title>Improved Assembly of Tolypothrix boutellei genome.</title>
        <authorList>
            <person name="Sarangi A.N."/>
            <person name="Mukherjee M."/>
            <person name="Ghosh S."/>
            <person name="Singh D."/>
            <person name="Das A."/>
            <person name="Kant S."/>
            <person name="Prusty A."/>
            <person name="Tripathy S."/>
        </authorList>
    </citation>
    <scope>NUCLEOTIDE SEQUENCE</scope>
    <source>
        <strain evidence="1">VB521301</strain>
    </source>
</reference>
<keyword evidence="3" id="KW-1185">Reference proteome</keyword>
<dbReference type="RefSeq" id="WP_038090744.1">
    <property type="nucleotide sequence ID" value="NZ_JHEG04000001.1"/>
</dbReference>
<evidence type="ECO:0000313" key="1">
    <source>
        <dbReference type="EMBL" id="KAF3884350.1"/>
    </source>
</evidence>
<comment type="caution">
    <text evidence="2">The sequence shown here is derived from an EMBL/GenBank/DDBJ whole genome shotgun (WGS) entry which is preliminary data.</text>
</comment>
<name>A0A0C1RDI0_9CYAN</name>
<dbReference type="AlphaFoldDB" id="A0A0C1RDI0"/>
<accession>A0A0C1RDI0</accession>
<dbReference type="EMBL" id="JHEG04000001">
    <property type="protein sequence ID" value="KAF3884350.1"/>
    <property type="molecule type" value="Genomic_DNA"/>
</dbReference>
<dbReference type="Proteomes" id="UP000029738">
    <property type="component" value="Unassembled WGS sequence"/>
</dbReference>
<reference evidence="2" key="1">
    <citation type="journal article" date="2015" name="Genome Announc.">
        <title>Draft Genome Sequence of Tolypothrix boutellei Strain VB521301.</title>
        <authorList>
            <person name="Chandrababunaidu M.M."/>
            <person name="Singh D."/>
            <person name="Sen D."/>
            <person name="Bhan S."/>
            <person name="Das S."/>
            <person name="Gupta A."/>
            <person name="Adhikary S.P."/>
            <person name="Tripathy S."/>
        </authorList>
    </citation>
    <scope>NUCLEOTIDE SEQUENCE</scope>
    <source>
        <strain evidence="2">VB521301</strain>
    </source>
</reference>
<evidence type="ECO:0000313" key="2">
    <source>
        <dbReference type="EMBL" id="KIE13683.1"/>
    </source>
</evidence>
<gene>
    <name evidence="2" type="ORF">DA73_0203160</name>
    <name evidence="1" type="ORF">DA73_0400001765</name>
</gene>
<protein>
    <submittedName>
        <fullName evidence="2">Uncharacterized protein</fullName>
    </submittedName>
</protein>
<dbReference type="STRING" id="1479485.DA73_0203160"/>